<keyword evidence="2" id="KW-1185">Reference proteome</keyword>
<protein>
    <submittedName>
        <fullName evidence="1">Flippase-like domain-containing protein</fullName>
    </submittedName>
</protein>
<gene>
    <name evidence="1" type="ORF">K4L44_01100</name>
</gene>
<organism evidence="1 2">
    <name type="scientific">Halosquirtibacter laminarini</name>
    <dbReference type="NCBI Taxonomy" id="3374600"/>
    <lineage>
        <taxon>Bacteria</taxon>
        <taxon>Pseudomonadati</taxon>
        <taxon>Bacteroidota</taxon>
        <taxon>Bacteroidia</taxon>
        <taxon>Marinilabiliales</taxon>
        <taxon>Prolixibacteraceae</taxon>
        <taxon>Halosquirtibacter</taxon>
    </lineage>
</organism>
<evidence type="ECO:0000313" key="2">
    <source>
        <dbReference type="Proteomes" id="UP000826212"/>
    </source>
</evidence>
<accession>A0AC61NFU7</accession>
<dbReference type="EMBL" id="CP081303">
    <property type="protein sequence ID" value="QZE14497.1"/>
    <property type="molecule type" value="Genomic_DNA"/>
</dbReference>
<evidence type="ECO:0000313" key="1">
    <source>
        <dbReference type="EMBL" id="QZE14497.1"/>
    </source>
</evidence>
<proteinExistence type="predicted"/>
<reference evidence="1" key="1">
    <citation type="submission" date="2021-08" db="EMBL/GenBank/DDBJ databases">
        <title>Novel anaerobic bacterium isolated from sea squirt in East Sea, Republic of Korea.</title>
        <authorList>
            <person name="Nguyen T.H."/>
            <person name="Li Z."/>
            <person name="Lee Y.-J."/>
            <person name="Ko J."/>
            <person name="Kim S.-G."/>
        </authorList>
    </citation>
    <scope>NUCLEOTIDE SEQUENCE</scope>
    <source>
        <strain evidence="1">KCTC 25031</strain>
    </source>
</reference>
<name>A0AC61NFU7_9BACT</name>
<sequence length="330" mass="37811">MRKIILKTLKYILFLTFGIGIFYYIYKDFDFNTIKQQLNNNFNYWWIIVAMCMTILSHFIRALRWNLVINNDIRSVSLSNSFKSIMSGYFMNLIIPRMGEVTRCATIAKKEKVTFSEALGTVVTERIIDMIMLLSLTLLVILSQTKKLTTFLSQHPDITNRWENITSSNWSIPIGIILISLFGWISYKILISERLKKISIIQNFIQGIISIQKMKNPFLFVIYTIAIWGLYFLMDYVSFFAFDFTNHLSVMAGITVFVFGSYGMVAPVQGGIGPWHFMTVEALALYGIDQSNGLMFALIVHTAITFITFAVGGICTLLITFSKPNSKQIK</sequence>
<dbReference type="Proteomes" id="UP000826212">
    <property type="component" value="Chromosome"/>
</dbReference>